<comment type="catalytic activity">
    <reaction evidence="10">
        <text>L-threonyl-[protein] + FAD = FMN-L-threonyl-[protein] + AMP + H(+)</text>
        <dbReference type="Rhea" id="RHEA:36847"/>
        <dbReference type="Rhea" id="RHEA-COMP:11060"/>
        <dbReference type="Rhea" id="RHEA-COMP:11061"/>
        <dbReference type="ChEBI" id="CHEBI:15378"/>
        <dbReference type="ChEBI" id="CHEBI:30013"/>
        <dbReference type="ChEBI" id="CHEBI:57692"/>
        <dbReference type="ChEBI" id="CHEBI:74257"/>
        <dbReference type="ChEBI" id="CHEBI:456215"/>
        <dbReference type="EC" id="2.7.1.180"/>
    </reaction>
</comment>
<evidence type="ECO:0000256" key="1">
    <source>
        <dbReference type="ARBA" id="ARBA00001946"/>
    </source>
</evidence>
<dbReference type="Pfam" id="PF02424">
    <property type="entry name" value="ApbE"/>
    <property type="match status" value="1"/>
</dbReference>
<comment type="cofactor">
    <cofactor evidence="1">
        <name>Mg(2+)</name>
        <dbReference type="ChEBI" id="CHEBI:18420"/>
    </cofactor>
</comment>
<protein>
    <recommendedName>
        <fullName evidence="3">FAD:protein FMN transferase</fullName>
        <ecNumber evidence="2">2.7.1.180</ecNumber>
    </recommendedName>
    <alternativeName>
        <fullName evidence="9">Flavin transferase</fullName>
    </alternativeName>
</protein>
<dbReference type="SUPFAM" id="SSF143631">
    <property type="entry name" value="ApbE-like"/>
    <property type="match status" value="1"/>
</dbReference>
<dbReference type="EC" id="2.7.1.180" evidence="2"/>
<dbReference type="Gene3D" id="3.10.520.10">
    <property type="entry name" value="ApbE-like domains"/>
    <property type="match status" value="1"/>
</dbReference>
<dbReference type="Proteomes" id="UP000460221">
    <property type="component" value="Unassembled WGS sequence"/>
</dbReference>
<dbReference type="InterPro" id="IPR003374">
    <property type="entry name" value="ApbE-like_sf"/>
</dbReference>
<evidence type="ECO:0000256" key="9">
    <source>
        <dbReference type="ARBA" id="ARBA00031306"/>
    </source>
</evidence>
<evidence type="ECO:0000256" key="6">
    <source>
        <dbReference type="ARBA" id="ARBA00022723"/>
    </source>
</evidence>
<sequence length="303" mass="31791">MTVPTLAFEAIGTHWQIDTDLPVGAGLEARVHDLIEDFDRTWSRFRSDSIVTRLAAGPTDWAPDADGARMLDFYDLLYRATGGAVSPLVGRTLEHLGYDASYSLRPRPGTVPVPAWAERIDWDGSTLAVADDTLLDVGAAGKGLLVDLVGQALADGGVDSFLVDAGGDMLHRGPTPVRVALEHPADPTRAIGVVELRDAAICASASNRRVWGGHDPAGPVHHVLDTGTAAPTGEVVATWAIAQSAMVADGLATALFFATGPALQAGLREAAAGTTPAPHFHYVRMTARGVVTHDAGLPGEVFR</sequence>
<comment type="caution">
    <text evidence="11">The sequence shown here is derived from an EMBL/GenBank/DDBJ whole genome shotgun (WGS) entry which is preliminary data.</text>
</comment>
<gene>
    <name evidence="11" type="ORF">GIS00_17570</name>
</gene>
<dbReference type="GO" id="GO:0016740">
    <property type="term" value="F:transferase activity"/>
    <property type="evidence" value="ECO:0007669"/>
    <property type="project" value="UniProtKB-KW"/>
</dbReference>
<dbReference type="EMBL" id="WLYK01000007">
    <property type="protein sequence ID" value="MTD15746.1"/>
    <property type="molecule type" value="Genomic_DNA"/>
</dbReference>
<evidence type="ECO:0000256" key="8">
    <source>
        <dbReference type="ARBA" id="ARBA00022842"/>
    </source>
</evidence>
<evidence type="ECO:0000256" key="10">
    <source>
        <dbReference type="ARBA" id="ARBA00048540"/>
    </source>
</evidence>
<evidence type="ECO:0000256" key="2">
    <source>
        <dbReference type="ARBA" id="ARBA00011955"/>
    </source>
</evidence>
<evidence type="ECO:0000256" key="4">
    <source>
        <dbReference type="ARBA" id="ARBA00022630"/>
    </source>
</evidence>
<evidence type="ECO:0000256" key="3">
    <source>
        <dbReference type="ARBA" id="ARBA00016337"/>
    </source>
</evidence>
<keyword evidence="5 11" id="KW-0808">Transferase</keyword>
<keyword evidence="6" id="KW-0479">Metal-binding</keyword>
<keyword evidence="4" id="KW-0285">Flavoprotein</keyword>
<accession>A0A7K1FNM7</accession>
<keyword evidence="8" id="KW-0460">Magnesium</keyword>
<evidence type="ECO:0000313" key="11">
    <source>
        <dbReference type="EMBL" id="MTD15746.1"/>
    </source>
</evidence>
<reference evidence="11 12" key="1">
    <citation type="submission" date="2019-11" db="EMBL/GenBank/DDBJ databases">
        <authorList>
            <person name="Jiang L.-Q."/>
        </authorList>
    </citation>
    <scope>NUCLEOTIDE SEQUENCE [LARGE SCALE GENOMIC DNA]</scope>
    <source>
        <strain evidence="11 12">YIM 132087</strain>
    </source>
</reference>
<dbReference type="GO" id="GO:0046872">
    <property type="term" value="F:metal ion binding"/>
    <property type="evidence" value="ECO:0007669"/>
    <property type="project" value="UniProtKB-KW"/>
</dbReference>
<evidence type="ECO:0000256" key="5">
    <source>
        <dbReference type="ARBA" id="ARBA00022679"/>
    </source>
</evidence>
<dbReference type="PANTHER" id="PTHR30040:SF2">
    <property type="entry name" value="FAD:PROTEIN FMN TRANSFERASE"/>
    <property type="match status" value="1"/>
</dbReference>
<proteinExistence type="predicted"/>
<name>A0A7K1FNM7_9ACTN</name>
<dbReference type="AlphaFoldDB" id="A0A7K1FNM7"/>
<organism evidence="11 12">
    <name type="scientific">Nakamurella alba</name>
    <dbReference type="NCBI Taxonomy" id="2665158"/>
    <lineage>
        <taxon>Bacteria</taxon>
        <taxon>Bacillati</taxon>
        <taxon>Actinomycetota</taxon>
        <taxon>Actinomycetes</taxon>
        <taxon>Nakamurellales</taxon>
        <taxon>Nakamurellaceae</taxon>
        <taxon>Nakamurella</taxon>
    </lineage>
</organism>
<evidence type="ECO:0000256" key="7">
    <source>
        <dbReference type="ARBA" id="ARBA00022827"/>
    </source>
</evidence>
<evidence type="ECO:0000313" key="12">
    <source>
        <dbReference type="Proteomes" id="UP000460221"/>
    </source>
</evidence>
<dbReference type="InterPro" id="IPR024932">
    <property type="entry name" value="ApbE"/>
</dbReference>
<dbReference type="PANTHER" id="PTHR30040">
    <property type="entry name" value="THIAMINE BIOSYNTHESIS LIPOPROTEIN APBE"/>
    <property type="match status" value="1"/>
</dbReference>
<keyword evidence="7" id="KW-0274">FAD</keyword>
<keyword evidence="12" id="KW-1185">Reference proteome</keyword>